<dbReference type="Gene3D" id="3.20.20.450">
    <property type="entry name" value="EAL domain"/>
    <property type="match status" value="1"/>
</dbReference>
<dbReference type="SUPFAM" id="SSF141868">
    <property type="entry name" value="EAL domain-like"/>
    <property type="match status" value="1"/>
</dbReference>
<reference evidence="2" key="1">
    <citation type="journal article" date="2013" name="Environ. Microbiol.">
        <title>Microbiota from the distal guts of lean and obese adolescents exhibit partial functional redundancy besides clear differences in community structure.</title>
        <authorList>
            <person name="Ferrer M."/>
            <person name="Ruiz A."/>
            <person name="Lanza F."/>
            <person name="Haange S.B."/>
            <person name="Oberbach A."/>
            <person name="Till H."/>
            <person name="Bargiela R."/>
            <person name="Campoy C."/>
            <person name="Segura M.T."/>
            <person name="Richter M."/>
            <person name="von Bergen M."/>
            <person name="Seifert J."/>
            <person name="Suarez A."/>
        </authorList>
    </citation>
    <scope>NUCLEOTIDE SEQUENCE</scope>
</reference>
<dbReference type="InterPro" id="IPR050706">
    <property type="entry name" value="Cyclic-di-GMP_PDE-like"/>
</dbReference>
<dbReference type="Pfam" id="PF00563">
    <property type="entry name" value="EAL"/>
    <property type="match status" value="1"/>
</dbReference>
<dbReference type="GO" id="GO:0071111">
    <property type="term" value="F:cyclic-guanylate-specific phosphodiesterase activity"/>
    <property type="evidence" value="ECO:0007669"/>
    <property type="project" value="InterPro"/>
</dbReference>
<feature type="domain" description="EAL" evidence="1">
    <location>
        <begin position="1"/>
        <end position="69"/>
    </location>
</feature>
<dbReference type="PROSITE" id="PS50883">
    <property type="entry name" value="EAL"/>
    <property type="match status" value="1"/>
</dbReference>
<proteinExistence type="predicted"/>
<protein>
    <submittedName>
        <fullName evidence="2">Protein containing Diguanylate phosphodiesterase, predicted domain protein</fullName>
    </submittedName>
</protein>
<feature type="non-terminal residue" evidence="2">
    <location>
        <position position="1"/>
    </location>
</feature>
<dbReference type="InterPro" id="IPR035919">
    <property type="entry name" value="EAL_sf"/>
</dbReference>
<sequence>NHEDEFDTELVSSVIHLAKCRELTVCVKGIEDKEQLDTVQKFDIDRIQGYYCSRPLSLTEAKTVFTESIRIKGC</sequence>
<dbReference type="EMBL" id="AJWY01002789">
    <property type="protein sequence ID" value="EKC77332.1"/>
    <property type="molecule type" value="Genomic_DNA"/>
</dbReference>
<gene>
    <name evidence="2" type="ORF">LEA_04226</name>
</gene>
<evidence type="ECO:0000313" key="2">
    <source>
        <dbReference type="EMBL" id="EKC77332.1"/>
    </source>
</evidence>
<dbReference type="InterPro" id="IPR001633">
    <property type="entry name" value="EAL_dom"/>
</dbReference>
<evidence type="ECO:0000259" key="1">
    <source>
        <dbReference type="PROSITE" id="PS50883"/>
    </source>
</evidence>
<dbReference type="PANTHER" id="PTHR33121:SF71">
    <property type="entry name" value="OXYGEN SENSOR PROTEIN DOSP"/>
    <property type="match status" value="1"/>
</dbReference>
<accession>K1TW46</accession>
<name>K1TW46_9ZZZZ</name>
<organism evidence="2">
    <name type="scientific">human gut metagenome</name>
    <dbReference type="NCBI Taxonomy" id="408170"/>
    <lineage>
        <taxon>unclassified sequences</taxon>
        <taxon>metagenomes</taxon>
        <taxon>organismal metagenomes</taxon>
    </lineage>
</organism>
<dbReference type="PANTHER" id="PTHR33121">
    <property type="entry name" value="CYCLIC DI-GMP PHOSPHODIESTERASE PDEF"/>
    <property type="match status" value="1"/>
</dbReference>
<dbReference type="AlphaFoldDB" id="K1TW46"/>
<comment type="caution">
    <text evidence="2">The sequence shown here is derived from an EMBL/GenBank/DDBJ whole genome shotgun (WGS) entry which is preliminary data.</text>
</comment>